<sequence length="317" mass="35011">MSSPATATGKRKQAAADGGPSGAGKSKKRVRIGETQFLGTGIGSGSASPELGNVDDSEDLETLKGRRGAVRLDGYDSESDSDEDDVDAAADNDDDMFAEASAEGAGDVPRKGKKGAAKLRSDQIEGQEWLPDAEDFSGEVKLTPFNMEEEMEEGDFDESGHYIRKRDEHLIHDSWLQGVTKDQMEKARAAHERQKIQSDEPSDADEAITDPNLIWLKVVQVMKPKESIPKALRRLAGAKKPLGNRNKWKKEKKGEERAAEEDPQSAQRKQDLDKLTSYSDKLMGLGVTDVYDLTYEQVVRTLRSADLLYEDWQPPQE</sequence>
<proteinExistence type="predicted"/>
<evidence type="ECO:0000256" key="1">
    <source>
        <dbReference type="SAM" id="MobiDB-lite"/>
    </source>
</evidence>
<feature type="region of interest" description="Disordered" evidence="1">
    <location>
        <begin position="1"/>
        <end position="139"/>
    </location>
</feature>
<feature type="compositionally biased region" description="Acidic residues" evidence="1">
    <location>
        <begin position="75"/>
        <end position="97"/>
    </location>
</feature>
<dbReference type="InterPro" id="IPR039905">
    <property type="entry name" value="CD2BP2/Lin1"/>
</dbReference>
<accession>A0AAD5TSN4</accession>
<comment type="caution">
    <text evidence="2">The sequence shown here is derived from an EMBL/GenBank/DDBJ whole genome shotgun (WGS) entry which is preliminary data.</text>
</comment>
<evidence type="ECO:0000313" key="3">
    <source>
        <dbReference type="Proteomes" id="UP001212152"/>
    </source>
</evidence>
<name>A0AAD5TSN4_9FUNG</name>
<dbReference type="PANTHER" id="PTHR13138">
    <property type="entry name" value="PROTEIN LIN1"/>
    <property type="match status" value="1"/>
</dbReference>
<dbReference type="GO" id="GO:0005682">
    <property type="term" value="C:U5 snRNP"/>
    <property type="evidence" value="ECO:0007669"/>
    <property type="project" value="InterPro"/>
</dbReference>
<feature type="region of interest" description="Disordered" evidence="1">
    <location>
        <begin position="232"/>
        <end position="274"/>
    </location>
</feature>
<reference evidence="2" key="1">
    <citation type="submission" date="2020-05" db="EMBL/GenBank/DDBJ databases">
        <title>Phylogenomic resolution of chytrid fungi.</title>
        <authorList>
            <person name="Stajich J.E."/>
            <person name="Amses K."/>
            <person name="Simmons R."/>
            <person name="Seto K."/>
            <person name="Myers J."/>
            <person name="Bonds A."/>
            <person name="Quandt C.A."/>
            <person name="Barry K."/>
            <person name="Liu P."/>
            <person name="Grigoriev I."/>
            <person name="Longcore J.E."/>
            <person name="James T.Y."/>
        </authorList>
    </citation>
    <scope>NUCLEOTIDE SEQUENCE</scope>
    <source>
        <strain evidence="2">JEL0379</strain>
    </source>
</reference>
<keyword evidence="3" id="KW-1185">Reference proteome</keyword>
<feature type="compositionally biased region" description="Basic and acidic residues" evidence="1">
    <location>
        <begin position="182"/>
        <end position="198"/>
    </location>
</feature>
<protein>
    <submittedName>
        <fullName evidence="2">Uncharacterized protein</fullName>
    </submittedName>
</protein>
<evidence type="ECO:0000313" key="2">
    <source>
        <dbReference type="EMBL" id="KAJ3184196.1"/>
    </source>
</evidence>
<dbReference type="AlphaFoldDB" id="A0AAD5TSN4"/>
<dbReference type="EMBL" id="JADGJQ010000004">
    <property type="protein sequence ID" value="KAJ3184196.1"/>
    <property type="molecule type" value="Genomic_DNA"/>
</dbReference>
<feature type="region of interest" description="Disordered" evidence="1">
    <location>
        <begin position="182"/>
        <end position="207"/>
    </location>
</feature>
<dbReference type="PANTHER" id="PTHR13138:SF3">
    <property type="entry name" value="CD2 ANTIGEN CYTOPLASMIC TAIL-BINDING PROTEIN 2"/>
    <property type="match status" value="1"/>
</dbReference>
<dbReference type="Proteomes" id="UP001212152">
    <property type="component" value="Unassembled WGS sequence"/>
</dbReference>
<gene>
    <name evidence="2" type="ORF">HDU87_005042</name>
</gene>
<organism evidence="2 3">
    <name type="scientific">Geranomyces variabilis</name>
    <dbReference type="NCBI Taxonomy" id="109894"/>
    <lineage>
        <taxon>Eukaryota</taxon>
        <taxon>Fungi</taxon>
        <taxon>Fungi incertae sedis</taxon>
        <taxon>Chytridiomycota</taxon>
        <taxon>Chytridiomycota incertae sedis</taxon>
        <taxon>Chytridiomycetes</taxon>
        <taxon>Spizellomycetales</taxon>
        <taxon>Powellomycetaceae</taxon>
        <taxon>Geranomyces</taxon>
    </lineage>
</organism>